<evidence type="ECO:0000256" key="1">
    <source>
        <dbReference type="SAM" id="MobiDB-lite"/>
    </source>
</evidence>
<dbReference type="OrthoDB" id="3069817at2759"/>
<proteinExistence type="predicted"/>
<evidence type="ECO:0000313" key="4">
    <source>
        <dbReference type="Proteomes" id="UP000284842"/>
    </source>
</evidence>
<keyword evidence="2" id="KW-0812">Transmembrane</keyword>
<feature type="transmembrane region" description="Helical" evidence="2">
    <location>
        <begin position="149"/>
        <end position="167"/>
    </location>
</feature>
<dbReference type="EMBL" id="NHTK01001307">
    <property type="protein sequence ID" value="PPR00544.1"/>
    <property type="molecule type" value="Genomic_DNA"/>
</dbReference>
<gene>
    <name evidence="3" type="ORF">CVT24_005518</name>
</gene>
<dbReference type="AlphaFoldDB" id="A0A409YC09"/>
<keyword evidence="2" id="KW-0472">Membrane</keyword>
<name>A0A409YC09_9AGAR</name>
<dbReference type="InParanoid" id="A0A409YC09"/>
<keyword evidence="2" id="KW-1133">Transmembrane helix</keyword>
<comment type="caution">
    <text evidence="3">The sequence shown here is derived from an EMBL/GenBank/DDBJ whole genome shotgun (WGS) entry which is preliminary data.</text>
</comment>
<feature type="compositionally biased region" description="Low complexity" evidence="1">
    <location>
        <begin position="54"/>
        <end position="72"/>
    </location>
</feature>
<protein>
    <submittedName>
        <fullName evidence="3">Uncharacterized protein</fullName>
    </submittedName>
</protein>
<feature type="compositionally biased region" description="Basic residues" evidence="1">
    <location>
        <begin position="88"/>
        <end position="97"/>
    </location>
</feature>
<accession>A0A409YC09</accession>
<feature type="region of interest" description="Disordered" evidence="1">
    <location>
        <begin position="49"/>
        <end position="120"/>
    </location>
</feature>
<reference evidence="3 4" key="1">
    <citation type="journal article" date="2018" name="Evol. Lett.">
        <title>Horizontal gene cluster transfer increased hallucinogenic mushroom diversity.</title>
        <authorList>
            <person name="Reynolds H.T."/>
            <person name="Vijayakumar V."/>
            <person name="Gluck-Thaler E."/>
            <person name="Korotkin H.B."/>
            <person name="Matheny P.B."/>
            <person name="Slot J.C."/>
        </authorList>
    </citation>
    <scope>NUCLEOTIDE SEQUENCE [LARGE SCALE GENOMIC DNA]</scope>
    <source>
        <strain evidence="3 4">2629</strain>
    </source>
</reference>
<evidence type="ECO:0000256" key="2">
    <source>
        <dbReference type="SAM" id="Phobius"/>
    </source>
</evidence>
<keyword evidence="4" id="KW-1185">Reference proteome</keyword>
<dbReference type="Proteomes" id="UP000284842">
    <property type="component" value="Unassembled WGS sequence"/>
</dbReference>
<evidence type="ECO:0000313" key="3">
    <source>
        <dbReference type="EMBL" id="PPR00544.1"/>
    </source>
</evidence>
<organism evidence="3 4">
    <name type="scientific">Panaeolus cyanescens</name>
    <dbReference type="NCBI Taxonomy" id="181874"/>
    <lineage>
        <taxon>Eukaryota</taxon>
        <taxon>Fungi</taxon>
        <taxon>Dikarya</taxon>
        <taxon>Basidiomycota</taxon>
        <taxon>Agaricomycotina</taxon>
        <taxon>Agaricomycetes</taxon>
        <taxon>Agaricomycetidae</taxon>
        <taxon>Agaricales</taxon>
        <taxon>Agaricineae</taxon>
        <taxon>Galeropsidaceae</taxon>
        <taxon>Panaeolus</taxon>
    </lineage>
</organism>
<sequence>MPISDNPLDYYQYYLASQRRVEQWVQETTRELQETSLTVPILHDTEDCLTAPETATTSVTRTTTVTGTISGASRKTTESPPPAESRSRPRPSSKKVKSSRDNDRSSRSKTLSSRKSRSTSTKHSSAIYRYLPYGVLPILLAVAQPSIPTVAAAVILLIGYMCMDYEVRFSSSWKFKV</sequence>